<protein>
    <submittedName>
        <fullName evidence="2">Transposase</fullName>
    </submittedName>
</protein>
<dbReference type="GO" id="GO:0006313">
    <property type="term" value="P:DNA transposition"/>
    <property type="evidence" value="ECO:0007669"/>
    <property type="project" value="InterPro"/>
</dbReference>
<evidence type="ECO:0000313" key="3">
    <source>
        <dbReference type="Proteomes" id="UP000177029"/>
    </source>
</evidence>
<dbReference type="GO" id="GO:0004803">
    <property type="term" value="F:transposase activity"/>
    <property type="evidence" value="ECO:0007669"/>
    <property type="project" value="InterPro"/>
</dbReference>
<dbReference type="InterPro" id="IPR002559">
    <property type="entry name" value="Transposase_11"/>
</dbReference>
<dbReference type="Pfam" id="PF01609">
    <property type="entry name" value="DDE_Tnp_1"/>
    <property type="match status" value="1"/>
</dbReference>
<accession>A0A1F8DRT6</accession>
<sequence>MVHSAAIQDRDGAKLVFKRIRPYFTKLKLIWADGGYAGKLVSWVNRYQRYRLEIVKRSDDLKGFKVVPKRWIVERTFSWLYKYRRLSKDYEYHPDTSEVMIYIAMTHIMVRRLSRK</sequence>
<evidence type="ECO:0000259" key="1">
    <source>
        <dbReference type="Pfam" id="PF01609"/>
    </source>
</evidence>
<feature type="domain" description="Transposase IS4-like" evidence="1">
    <location>
        <begin position="2"/>
        <end position="107"/>
    </location>
</feature>
<gene>
    <name evidence="2" type="ORF">A2755_04095</name>
</gene>
<dbReference type="PANTHER" id="PTHR30007">
    <property type="entry name" value="PHP DOMAIN PROTEIN"/>
    <property type="match status" value="1"/>
</dbReference>
<dbReference type="EMBL" id="MGIP01000018">
    <property type="protein sequence ID" value="OGM90699.1"/>
    <property type="molecule type" value="Genomic_DNA"/>
</dbReference>
<proteinExistence type="predicted"/>
<dbReference type="GO" id="GO:0003677">
    <property type="term" value="F:DNA binding"/>
    <property type="evidence" value="ECO:0007669"/>
    <property type="project" value="InterPro"/>
</dbReference>
<dbReference type="Proteomes" id="UP000177029">
    <property type="component" value="Unassembled WGS sequence"/>
</dbReference>
<comment type="caution">
    <text evidence="2">The sequence shown here is derived from an EMBL/GenBank/DDBJ whole genome shotgun (WGS) entry which is preliminary data.</text>
</comment>
<reference evidence="2 3" key="1">
    <citation type="journal article" date="2016" name="Nat. Commun.">
        <title>Thousands of microbial genomes shed light on interconnected biogeochemical processes in an aquifer system.</title>
        <authorList>
            <person name="Anantharaman K."/>
            <person name="Brown C.T."/>
            <person name="Hug L.A."/>
            <person name="Sharon I."/>
            <person name="Castelle C.J."/>
            <person name="Probst A.J."/>
            <person name="Thomas B.C."/>
            <person name="Singh A."/>
            <person name="Wilkins M.J."/>
            <person name="Karaoz U."/>
            <person name="Brodie E.L."/>
            <person name="Williams K.H."/>
            <person name="Hubbard S.S."/>
            <person name="Banfield J.F."/>
        </authorList>
    </citation>
    <scope>NUCLEOTIDE SEQUENCE [LARGE SCALE GENOMIC DNA]</scope>
</reference>
<organism evidence="2 3">
    <name type="scientific">Candidatus Wolfebacteria bacterium RIFCSPHIGHO2_01_FULL_48_22</name>
    <dbReference type="NCBI Taxonomy" id="1802555"/>
    <lineage>
        <taxon>Bacteria</taxon>
        <taxon>Candidatus Wolfeibacteriota</taxon>
    </lineage>
</organism>
<evidence type="ECO:0000313" key="2">
    <source>
        <dbReference type="EMBL" id="OGM90699.1"/>
    </source>
</evidence>
<dbReference type="PANTHER" id="PTHR30007:SF0">
    <property type="entry name" value="TRANSPOSASE"/>
    <property type="match status" value="1"/>
</dbReference>
<dbReference type="AlphaFoldDB" id="A0A1F8DRT6"/>
<name>A0A1F8DRT6_9BACT</name>